<proteinExistence type="predicted"/>
<name>A0A6J7DTK3_9ZZZZ</name>
<dbReference type="AlphaFoldDB" id="A0A6J7DTK3"/>
<protein>
    <submittedName>
        <fullName evidence="1">Unannotated protein</fullName>
    </submittedName>
</protein>
<organism evidence="1">
    <name type="scientific">freshwater metagenome</name>
    <dbReference type="NCBI Taxonomy" id="449393"/>
    <lineage>
        <taxon>unclassified sequences</taxon>
        <taxon>metagenomes</taxon>
        <taxon>ecological metagenomes</taxon>
    </lineage>
</organism>
<accession>A0A6J7DTK3</accession>
<sequence>MVPGCPGLRTPAVEDPIDTERCVVRPFDKSGSDVAHPRIVEIRLDDVNAVVEPLAGDIDGRRVNNHCHGLILHDCVRDRCPRATRLGNFHFRFTEAVSSRRPCHPRPLVAFPLSWPARHHDSPLRLSTSSRRMSMVVRGLTMAKRRTGSPLYFEGKQAALPASHSSSLHAV</sequence>
<evidence type="ECO:0000313" key="1">
    <source>
        <dbReference type="EMBL" id="CAB4873961.1"/>
    </source>
</evidence>
<gene>
    <name evidence="1" type="ORF">UFOPK3364_00906</name>
</gene>
<reference evidence="1" key="1">
    <citation type="submission" date="2020-05" db="EMBL/GenBank/DDBJ databases">
        <authorList>
            <person name="Chiriac C."/>
            <person name="Salcher M."/>
            <person name="Ghai R."/>
            <person name="Kavagutti S V."/>
        </authorList>
    </citation>
    <scope>NUCLEOTIDE SEQUENCE</scope>
</reference>
<dbReference type="EMBL" id="CAFBLO010000097">
    <property type="protein sequence ID" value="CAB4873961.1"/>
    <property type="molecule type" value="Genomic_DNA"/>
</dbReference>